<dbReference type="SMART" id="SM00354">
    <property type="entry name" value="HTH_LACI"/>
    <property type="match status" value="1"/>
</dbReference>
<dbReference type="Gene3D" id="1.10.260.40">
    <property type="entry name" value="lambda repressor-like DNA-binding domains"/>
    <property type="match status" value="1"/>
</dbReference>
<keyword evidence="2" id="KW-0238">DNA-binding</keyword>
<dbReference type="PANTHER" id="PTHR30146">
    <property type="entry name" value="LACI-RELATED TRANSCRIPTIONAL REPRESSOR"/>
    <property type="match status" value="1"/>
</dbReference>
<dbReference type="CDD" id="cd01392">
    <property type="entry name" value="HTH_LacI"/>
    <property type="match status" value="1"/>
</dbReference>
<protein>
    <submittedName>
        <fullName evidence="5">Transcriptional regulator, LacI family</fullName>
    </submittedName>
</protein>
<dbReference type="GO" id="GO:0000976">
    <property type="term" value="F:transcription cis-regulatory region binding"/>
    <property type="evidence" value="ECO:0007669"/>
    <property type="project" value="TreeGrafter"/>
</dbReference>
<keyword evidence="3" id="KW-0804">Transcription</keyword>
<dbReference type="SUPFAM" id="SSF47413">
    <property type="entry name" value="lambda repressor-like DNA-binding domains"/>
    <property type="match status" value="1"/>
</dbReference>
<accession>A0A1H9RPD4</accession>
<dbReference type="InterPro" id="IPR046335">
    <property type="entry name" value="LacI/GalR-like_sensor"/>
</dbReference>
<dbReference type="STRING" id="416874.SAMN04487958_102495"/>
<dbReference type="Pfam" id="PF00356">
    <property type="entry name" value="LacI"/>
    <property type="match status" value="1"/>
</dbReference>
<evidence type="ECO:0000313" key="5">
    <source>
        <dbReference type="EMBL" id="SER74398.1"/>
    </source>
</evidence>
<evidence type="ECO:0000256" key="2">
    <source>
        <dbReference type="ARBA" id="ARBA00023125"/>
    </source>
</evidence>
<dbReference type="PROSITE" id="PS50932">
    <property type="entry name" value="HTH_LACI_2"/>
    <property type="match status" value="1"/>
</dbReference>
<keyword evidence="1" id="KW-0805">Transcription regulation</keyword>
<dbReference type="Pfam" id="PF13377">
    <property type="entry name" value="Peripla_BP_3"/>
    <property type="match status" value="1"/>
</dbReference>
<dbReference type="Gene3D" id="3.40.50.2300">
    <property type="match status" value="2"/>
</dbReference>
<evidence type="ECO:0000313" key="6">
    <source>
        <dbReference type="Proteomes" id="UP000198505"/>
    </source>
</evidence>
<evidence type="ECO:0000259" key="4">
    <source>
        <dbReference type="PROSITE" id="PS50932"/>
    </source>
</evidence>
<name>A0A1H9RPD4_9GAMM</name>
<dbReference type="PANTHER" id="PTHR30146:SF120">
    <property type="entry name" value="ALANINE RACEMASE"/>
    <property type="match status" value="1"/>
</dbReference>
<reference evidence="6" key="1">
    <citation type="submission" date="2016-10" db="EMBL/GenBank/DDBJ databases">
        <authorList>
            <person name="Varghese N."/>
            <person name="Submissions S."/>
        </authorList>
    </citation>
    <scope>NUCLEOTIDE SEQUENCE [LARGE SCALE GENOMIC DNA]</scope>
    <source>
        <strain evidence="6">CGMCC 1.6495</strain>
    </source>
</reference>
<dbReference type="Proteomes" id="UP000198505">
    <property type="component" value="Unassembled WGS sequence"/>
</dbReference>
<proteinExistence type="predicted"/>
<sequence>MVDAEQKSIKQSDISRITVKDIAVEAGVSVSTVSRALANDPVIAKETRERVMRKAKEMGYRPNFFARGLIRQRSGVVALFVNNITNPFYPEVLVKLSRRLQKMKLHTMIFTSDDGVEDSVPALQEINPDVAILLAATMKADYLQEFNDSNTPVILFNRYVAGASASAICCDNTAGGRLVAERLAQSGYRHLAFIEGLATASTNVDRLAGYLEGIAASGLPDPVIYSGGDFSYENGYAGMRQLYARDQRIDAVFCANDIIAVGASDCIRRELGLRVPEDIAIVGFDDIALASWPSHDLTTVRQPMDDMIDCVITEILRFQQNRSATPKQYFMPGELIIRGSANLADGRVNE</sequence>
<dbReference type="RefSeq" id="WP_092825882.1">
    <property type="nucleotide sequence ID" value="NZ_FOGS01000002.1"/>
</dbReference>
<keyword evidence="6" id="KW-1185">Reference proteome</keyword>
<dbReference type="SUPFAM" id="SSF53822">
    <property type="entry name" value="Periplasmic binding protein-like I"/>
    <property type="match status" value="1"/>
</dbReference>
<evidence type="ECO:0000256" key="3">
    <source>
        <dbReference type="ARBA" id="ARBA00023163"/>
    </source>
</evidence>
<dbReference type="InterPro" id="IPR028082">
    <property type="entry name" value="Peripla_BP_I"/>
</dbReference>
<feature type="domain" description="HTH lacI-type" evidence="4">
    <location>
        <begin position="17"/>
        <end position="71"/>
    </location>
</feature>
<dbReference type="EMBL" id="FOGS01000002">
    <property type="protein sequence ID" value="SER74398.1"/>
    <property type="molecule type" value="Genomic_DNA"/>
</dbReference>
<dbReference type="CDD" id="cd06278">
    <property type="entry name" value="PBP1_LacI-like"/>
    <property type="match status" value="1"/>
</dbReference>
<dbReference type="PROSITE" id="PS00356">
    <property type="entry name" value="HTH_LACI_1"/>
    <property type="match status" value="1"/>
</dbReference>
<dbReference type="GO" id="GO:0003700">
    <property type="term" value="F:DNA-binding transcription factor activity"/>
    <property type="evidence" value="ECO:0007669"/>
    <property type="project" value="TreeGrafter"/>
</dbReference>
<dbReference type="InterPro" id="IPR000843">
    <property type="entry name" value="HTH_LacI"/>
</dbReference>
<evidence type="ECO:0000256" key="1">
    <source>
        <dbReference type="ARBA" id="ARBA00023015"/>
    </source>
</evidence>
<dbReference type="AlphaFoldDB" id="A0A1H9RPD4"/>
<dbReference type="InterPro" id="IPR010982">
    <property type="entry name" value="Lambda_DNA-bd_dom_sf"/>
</dbReference>
<gene>
    <name evidence="5" type="ORF">SAMN04487958_102495</name>
</gene>
<organism evidence="5 6">
    <name type="scientific">Vreelandella subterranea</name>
    <dbReference type="NCBI Taxonomy" id="416874"/>
    <lineage>
        <taxon>Bacteria</taxon>
        <taxon>Pseudomonadati</taxon>
        <taxon>Pseudomonadota</taxon>
        <taxon>Gammaproteobacteria</taxon>
        <taxon>Oceanospirillales</taxon>
        <taxon>Halomonadaceae</taxon>
        <taxon>Vreelandella</taxon>
    </lineage>
</organism>